<sequence>MHHDKELQRHIEATGTENKLVALIKRWRWFTLVVVLPSLLATLYYGFIAADIYVSESRFVIKAPDGQGGGGSPLTSLLQSTGLGSGEEQASEILGYVQSRDALADLSERVDVRAVFGSAHADFVSRFPLIFQGDSFEHLYKYYNSMVSTSPDPDTGLTILEVKAYTPEEAQSLNLGLLNLSEDLVNRLNRRVNSQAITEAENRVAAAQQRVRDARIQLGAYRNSSEILDPQQQGMGVLAVSNELISREAALRAQLSEMRRTAPNHPSIPALQERIASLSQQIASQTGRAVGTPDGLASKLTEYENLLVEQEFATQVLTAANASLEQARAEALQQQYYLERVVEPNLPDAAILPNRLKSILGVVLASLCIYLIGWMLAVGVREHAPED</sequence>
<comment type="caution">
    <text evidence="2">The sequence shown here is derived from an EMBL/GenBank/DDBJ whole genome shotgun (WGS) entry which is preliminary data.</text>
</comment>
<reference evidence="2 3" key="1">
    <citation type="submission" date="2021-08" db="EMBL/GenBank/DDBJ databases">
        <title>Comparative Genomics Analysis of the Genus Qipengyuania Reveals Extensive Genetic Diversity and Metabolic Versatility, Including the Description of Fifteen Novel Species.</title>
        <authorList>
            <person name="Liu Y."/>
        </authorList>
    </citation>
    <scope>NUCLEOTIDE SEQUENCE [LARGE SCALE GENOMIC DNA]</scope>
    <source>
        <strain evidence="2 3">6D47A</strain>
    </source>
</reference>
<proteinExistence type="predicted"/>
<evidence type="ECO:0000313" key="2">
    <source>
        <dbReference type="EMBL" id="MBX7483962.1"/>
    </source>
</evidence>
<keyword evidence="1" id="KW-0472">Membrane</keyword>
<dbReference type="RefSeq" id="WP_221560369.1">
    <property type="nucleotide sequence ID" value="NZ_JAIGNO010000016.1"/>
</dbReference>
<dbReference type="PANTHER" id="PTHR32309">
    <property type="entry name" value="TYROSINE-PROTEIN KINASE"/>
    <property type="match status" value="1"/>
</dbReference>
<feature type="transmembrane region" description="Helical" evidence="1">
    <location>
        <begin position="29"/>
        <end position="54"/>
    </location>
</feature>
<protein>
    <submittedName>
        <fullName evidence="2">Capsule biosynthesis protein</fullName>
    </submittedName>
</protein>
<feature type="transmembrane region" description="Helical" evidence="1">
    <location>
        <begin position="359"/>
        <end position="380"/>
    </location>
</feature>
<dbReference type="Proteomes" id="UP000755104">
    <property type="component" value="Unassembled WGS sequence"/>
</dbReference>
<keyword evidence="1" id="KW-1133">Transmembrane helix</keyword>
<dbReference type="PANTHER" id="PTHR32309:SF13">
    <property type="entry name" value="FERRIC ENTEROBACTIN TRANSPORT PROTEIN FEPE"/>
    <property type="match status" value="1"/>
</dbReference>
<accession>A0ABS7J9I8</accession>
<dbReference type="EMBL" id="JAIGNO010000016">
    <property type="protein sequence ID" value="MBX7483962.1"/>
    <property type="molecule type" value="Genomic_DNA"/>
</dbReference>
<evidence type="ECO:0000313" key="3">
    <source>
        <dbReference type="Proteomes" id="UP000755104"/>
    </source>
</evidence>
<evidence type="ECO:0000256" key="1">
    <source>
        <dbReference type="SAM" id="Phobius"/>
    </source>
</evidence>
<name>A0ABS7J9I8_9SPHN</name>
<gene>
    <name evidence="2" type="ORF">K3174_15635</name>
</gene>
<dbReference type="InterPro" id="IPR050445">
    <property type="entry name" value="Bact_polysacc_biosynth/exp"/>
</dbReference>
<organism evidence="2 3">
    <name type="scientific">Qipengyuania qiaonensis</name>
    <dbReference type="NCBI Taxonomy" id="2867240"/>
    <lineage>
        <taxon>Bacteria</taxon>
        <taxon>Pseudomonadati</taxon>
        <taxon>Pseudomonadota</taxon>
        <taxon>Alphaproteobacteria</taxon>
        <taxon>Sphingomonadales</taxon>
        <taxon>Erythrobacteraceae</taxon>
        <taxon>Qipengyuania</taxon>
    </lineage>
</organism>
<keyword evidence="3" id="KW-1185">Reference proteome</keyword>
<keyword evidence="1" id="KW-0812">Transmembrane</keyword>